<protein>
    <submittedName>
        <fullName evidence="1">Uncharacterized protein</fullName>
    </submittedName>
</protein>
<sequence>MNVDIESAKHGLSATGSITLPLCCAAEGFSISPMVQGHMANDDVPQVTQHIRPDLSTSPDVRGFAGRLLRDEVQFAFCRGLYQTEGPYLPAMSEKGHLNPTTILGSSSRLPELMHPI</sequence>
<dbReference type="Proteomes" id="UP000054032">
    <property type="component" value="Unassembled WGS sequence"/>
</dbReference>
<organism evidence="1 2">
    <name type="scientific">Bipolaris oryzae ATCC 44560</name>
    <dbReference type="NCBI Taxonomy" id="930090"/>
    <lineage>
        <taxon>Eukaryota</taxon>
        <taxon>Fungi</taxon>
        <taxon>Dikarya</taxon>
        <taxon>Ascomycota</taxon>
        <taxon>Pezizomycotina</taxon>
        <taxon>Dothideomycetes</taxon>
        <taxon>Pleosporomycetidae</taxon>
        <taxon>Pleosporales</taxon>
        <taxon>Pleosporineae</taxon>
        <taxon>Pleosporaceae</taxon>
        <taxon>Bipolaris</taxon>
    </lineage>
</organism>
<dbReference type="AlphaFoldDB" id="W6ZSZ9"/>
<gene>
    <name evidence="1" type="ORF">COCMIDRAFT_21953</name>
</gene>
<dbReference type="RefSeq" id="XP_007682836.1">
    <property type="nucleotide sequence ID" value="XM_007684646.1"/>
</dbReference>
<name>W6ZSZ9_COCMI</name>
<dbReference type="KEGG" id="bor:COCMIDRAFT_21953"/>
<reference evidence="1 2" key="1">
    <citation type="journal article" date="2013" name="PLoS Genet.">
        <title>Comparative genome structure, secondary metabolite, and effector coding capacity across Cochliobolus pathogens.</title>
        <authorList>
            <person name="Condon B.J."/>
            <person name="Leng Y."/>
            <person name="Wu D."/>
            <person name="Bushley K.E."/>
            <person name="Ohm R.A."/>
            <person name="Otillar R."/>
            <person name="Martin J."/>
            <person name="Schackwitz W."/>
            <person name="Grimwood J."/>
            <person name="MohdZainudin N."/>
            <person name="Xue C."/>
            <person name="Wang R."/>
            <person name="Manning V.A."/>
            <person name="Dhillon B."/>
            <person name="Tu Z.J."/>
            <person name="Steffenson B.J."/>
            <person name="Salamov A."/>
            <person name="Sun H."/>
            <person name="Lowry S."/>
            <person name="LaButti K."/>
            <person name="Han J."/>
            <person name="Copeland A."/>
            <person name="Lindquist E."/>
            <person name="Barry K."/>
            <person name="Schmutz J."/>
            <person name="Baker S.E."/>
            <person name="Ciuffetti L.M."/>
            <person name="Grigoriev I.V."/>
            <person name="Zhong S."/>
            <person name="Turgeon B.G."/>
        </authorList>
    </citation>
    <scope>NUCLEOTIDE SEQUENCE [LARGE SCALE GENOMIC DNA]</scope>
    <source>
        <strain evidence="1 2">ATCC 44560</strain>
    </source>
</reference>
<dbReference type="EMBL" id="KI963922">
    <property type="protein sequence ID" value="EUC50649.1"/>
    <property type="molecule type" value="Genomic_DNA"/>
</dbReference>
<evidence type="ECO:0000313" key="1">
    <source>
        <dbReference type="EMBL" id="EUC50649.1"/>
    </source>
</evidence>
<keyword evidence="2" id="KW-1185">Reference proteome</keyword>
<dbReference type="HOGENOM" id="CLU_2084437_0_0_1"/>
<proteinExistence type="predicted"/>
<evidence type="ECO:0000313" key="2">
    <source>
        <dbReference type="Proteomes" id="UP000054032"/>
    </source>
</evidence>
<dbReference type="GeneID" id="19120148"/>
<accession>W6ZSZ9</accession>